<dbReference type="GO" id="GO:0005782">
    <property type="term" value="C:peroxisomal matrix"/>
    <property type="evidence" value="ECO:0007669"/>
    <property type="project" value="EnsemblFungi"/>
</dbReference>
<proteinExistence type="predicted"/>
<dbReference type="CDD" id="cd05369">
    <property type="entry name" value="TER_DECR_SDR_a"/>
    <property type="match status" value="1"/>
</dbReference>
<dbReference type="Pfam" id="PF13561">
    <property type="entry name" value="adh_short_C2"/>
    <property type="match status" value="1"/>
</dbReference>
<protein>
    <recommendedName>
        <fullName evidence="3">2,4-dienoyl-CoA reductase [(3E)-enoyl-CoA-producing]</fullName>
        <ecNumber evidence="3">1.3.1.124</ecNumber>
    </recommendedName>
</protein>
<organism evidence="6 7">
    <name type="scientific">Tetrapisispora phaffii (strain ATCC 24235 / CBS 4417 / NBRC 1672 / NRRL Y-8282 / UCD 70-5)</name>
    <name type="common">Yeast</name>
    <name type="synonym">Fabospora phaffii</name>
    <dbReference type="NCBI Taxonomy" id="1071381"/>
    <lineage>
        <taxon>Eukaryota</taxon>
        <taxon>Fungi</taxon>
        <taxon>Dikarya</taxon>
        <taxon>Ascomycota</taxon>
        <taxon>Saccharomycotina</taxon>
        <taxon>Saccharomycetes</taxon>
        <taxon>Saccharomycetales</taxon>
        <taxon>Saccharomycetaceae</taxon>
        <taxon>Tetrapisispora</taxon>
    </lineage>
</organism>
<dbReference type="EMBL" id="HE612870">
    <property type="protein sequence ID" value="CCE66142.1"/>
    <property type="molecule type" value="Genomic_DNA"/>
</dbReference>
<dbReference type="InterPro" id="IPR036291">
    <property type="entry name" value="NAD(P)-bd_dom_sf"/>
</dbReference>
<keyword evidence="1" id="KW-0521">NADP</keyword>
<sequence length="315" mass="33736">MVNTLNPSFVTGSSWKPDLFKGKVAFITGGAGTICRVQAEALILLGCKVAIVGRDAQKTAEVCDELNQLDPEKGAAGSKALSLCNIDVRNYDQMVSAVKQTVSVYGRIDFVICGAAGNFICDLTNLSANAFKTVIDIDLIGSYNTIKATFDELYKSRGSIIFVSATFHYYGVPFQSHVGAAKAGIDALSQAIAVEWGPLGIRSNCIAPGAISGTEGFKRLTLKEHRENLENNKSNGGKATNPLVGKIPLGRLGTTKDIAEATVFLFSPSASYITGTVTVVDGGMWHLGTIFGDKMYPDMLKEKMKLPTRDLDHKL</sequence>
<dbReference type="InterPro" id="IPR045017">
    <property type="entry name" value="DECR2-like"/>
</dbReference>
<evidence type="ECO:0000256" key="1">
    <source>
        <dbReference type="ARBA" id="ARBA00022857"/>
    </source>
</evidence>
<dbReference type="InterPro" id="IPR002347">
    <property type="entry name" value="SDR_fam"/>
</dbReference>
<evidence type="ECO:0000313" key="6">
    <source>
        <dbReference type="EMBL" id="CCE66142.1"/>
    </source>
</evidence>
<dbReference type="Proteomes" id="UP000005666">
    <property type="component" value="Chromosome 15"/>
</dbReference>
<dbReference type="eggNOG" id="KOG0725">
    <property type="taxonomic scope" value="Eukaryota"/>
</dbReference>
<keyword evidence="2" id="KW-0560">Oxidoreductase</keyword>
<dbReference type="KEGG" id="tpf:TPHA_0O01750"/>
<dbReference type="GO" id="GO:0009062">
    <property type="term" value="P:fatty acid catabolic process"/>
    <property type="evidence" value="ECO:0007669"/>
    <property type="project" value="EnsemblFungi"/>
</dbReference>
<dbReference type="GO" id="GO:0030437">
    <property type="term" value="P:ascospore formation"/>
    <property type="evidence" value="ECO:0007669"/>
    <property type="project" value="EnsemblFungi"/>
</dbReference>
<comment type="catalytic activity">
    <reaction evidence="4">
        <text>a (2E,4E)-dienoyl-CoA + NADPH + H(+) = a 4,5-saturated-(3E)-enoyl-CoA + NADP(+)</text>
        <dbReference type="Rhea" id="RHEA:45912"/>
        <dbReference type="ChEBI" id="CHEBI:15378"/>
        <dbReference type="ChEBI" id="CHEBI:57783"/>
        <dbReference type="ChEBI" id="CHEBI:58349"/>
        <dbReference type="ChEBI" id="CHEBI:85101"/>
        <dbReference type="ChEBI" id="CHEBI:85493"/>
        <dbReference type="EC" id="1.3.1.124"/>
    </reaction>
</comment>
<dbReference type="PANTHER" id="PTHR43296">
    <property type="entry name" value="PEROXISOMAL 2,4-DIENOYL-COA REDUCTASE"/>
    <property type="match status" value="1"/>
</dbReference>
<dbReference type="OrthoDB" id="2136131at2759"/>
<reference evidence="6 7" key="1">
    <citation type="journal article" date="2011" name="Proc. Natl. Acad. Sci. U.S.A.">
        <title>Evolutionary erosion of yeast sex chromosomes by mating-type switching accidents.</title>
        <authorList>
            <person name="Gordon J.L."/>
            <person name="Armisen D."/>
            <person name="Proux-Wera E."/>
            <person name="Oheigeartaigh S.S."/>
            <person name="Byrne K.P."/>
            <person name="Wolfe K.H."/>
        </authorList>
    </citation>
    <scope>NUCLEOTIDE SEQUENCE [LARGE SCALE GENOMIC DNA]</scope>
    <source>
        <strain evidence="7">ATCC 24235 / CBS 4417 / NBRC 1672 / NRRL Y-8282 / UCD 70-5</strain>
    </source>
</reference>
<comment type="catalytic activity">
    <reaction evidence="5">
        <text>a (2E,4Z)-dienoyl-CoA + NADPH + H(+) = a 4,5-saturated-(3E)-enoyl-CoA + NADP(+)</text>
        <dbReference type="Rhea" id="RHEA:61892"/>
        <dbReference type="ChEBI" id="CHEBI:15378"/>
        <dbReference type="ChEBI" id="CHEBI:57783"/>
        <dbReference type="ChEBI" id="CHEBI:58349"/>
        <dbReference type="ChEBI" id="CHEBI:85099"/>
        <dbReference type="ChEBI" id="CHEBI:85493"/>
        <dbReference type="EC" id="1.3.1.124"/>
    </reaction>
</comment>
<evidence type="ECO:0000313" key="7">
    <source>
        <dbReference type="Proteomes" id="UP000005666"/>
    </source>
</evidence>
<dbReference type="GeneID" id="11530685"/>
<dbReference type="STRING" id="1071381.G8C1W4"/>
<dbReference type="PRINTS" id="PR00081">
    <property type="entry name" value="GDHRDH"/>
</dbReference>
<evidence type="ECO:0000256" key="5">
    <source>
        <dbReference type="ARBA" id="ARBA00048340"/>
    </source>
</evidence>
<dbReference type="SUPFAM" id="SSF51735">
    <property type="entry name" value="NAD(P)-binding Rossmann-fold domains"/>
    <property type="match status" value="1"/>
</dbReference>
<dbReference type="AlphaFoldDB" id="G8C1W4"/>
<evidence type="ECO:0000256" key="4">
    <source>
        <dbReference type="ARBA" id="ARBA00048009"/>
    </source>
</evidence>
<gene>
    <name evidence="6" type="primary">TPHA0O01750</name>
    <name evidence="6" type="ordered locus">TPHA_0O01750</name>
</gene>
<dbReference type="GO" id="GO:0008670">
    <property type="term" value="F:2,4-dienoyl-CoA reductase (NADPH) activity"/>
    <property type="evidence" value="ECO:0007669"/>
    <property type="project" value="EnsemblFungi"/>
</dbReference>
<dbReference type="HOGENOM" id="CLU_010194_1_2_1"/>
<dbReference type="Gene3D" id="3.40.50.720">
    <property type="entry name" value="NAD(P)-binding Rossmann-like Domain"/>
    <property type="match status" value="1"/>
</dbReference>
<evidence type="ECO:0000256" key="2">
    <source>
        <dbReference type="ARBA" id="ARBA00023002"/>
    </source>
</evidence>
<dbReference type="OMA" id="ITPMGRP"/>
<dbReference type="PANTHER" id="PTHR43296:SF2">
    <property type="entry name" value="PEROXISOMAL 2,4-DIENOYL-COA REDUCTASE [(3E)-ENOYL-COA-PRODUCING]"/>
    <property type="match status" value="1"/>
</dbReference>
<dbReference type="RefSeq" id="XP_003688576.1">
    <property type="nucleotide sequence ID" value="XM_003688528.1"/>
</dbReference>
<dbReference type="EC" id="1.3.1.124" evidence="3"/>
<name>G8C1W4_TETPH</name>
<evidence type="ECO:0000256" key="3">
    <source>
        <dbReference type="ARBA" id="ARBA00026117"/>
    </source>
</evidence>
<accession>G8C1W4</accession>
<keyword evidence="7" id="KW-1185">Reference proteome</keyword>